<comment type="similarity">
    <text evidence="1">Belongs to the peptidase S28 family.</text>
</comment>
<feature type="signal peptide" evidence="6">
    <location>
        <begin position="1"/>
        <end position="17"/>
    </location>
</feature>
<dbReference type="PANTHER" id="PTHR11010:SF23">
    <property type="entry name" value="SERINE PEPTIDASE"/>
    <property type="match status" value="1"/>
</dbReference>
<name>A0A167T1C7_CORFA</name>
<keyword evidence="2" id="KW-0645">Protease</keyword>
<dbReference type="RefSeq" id="XP_018703260.1">
    <property type="nucleotide sequence ID" value="XM_018849761.1"/>
</dbReference>
<dbReference type="GO" id="GO:0008239">
    <property type="term" value="F:dipeptidyl-peptidase activity"/>
    <property type="evidence" value="ECO:0007669"/>
    <property type="project" value="TreeGrafter"/>
</dbReference>
<dbReference type="GO" id="GO:0070008">
    <property type="term" value="F:serine-type exopeptidase activity"/>
    <property type="evidence" value="ECO:0007669"/>
    <property type="project" value="InterPro"/>
</dbReference>
<keyword evidence="4" id="KW-0378">Hydrolase</keyword>
<dbReference type="Proteomes" id="UP000076744">
    <property type="component" value="Unassembled WGS sequence"/>
</dbReference>
<dbReference type="InterPro" id="IPR029058">
    <property type="entry name" value="AB_hydrolase_fold"/>
</dbReference>
<sequence length="508" mass="55677">MHLSFLTAVLGLTAAGAASVFKPVKPMRSMKTMAEITGAAANTGDVKQSWFDQLIDHSNPSLGTFKQRYYYSTAYYNGPGSPVSLDAPSEAALPPSRVDLSNATMPGFIAQNLAGAAIALEHRFYGESTPIGSGSTPNTQTLQPLTLENAIDDLVYFARNVKLPFDPDGLSHPDRAPWTLSGCSYSGALSAWTERLAPGTFWAYEAGSAVVEARDDLWQYYGVIGEALPQNCSADWKLVMAHIDDVLMNGSDGDKADLKRNLGVVGASDQNAAESAASWVSSWQSQQYFYGYTRPFQVCDYIENQLPEQYEPTPGAQGLGLDKALQGFFRYMQAGSGSSSPQDNSFDPWLWQLCNEPFEWWQTERAGTPLHMTTGYDTEESQRNETCSLFPDVGNYKVGVKLGRNADTVNKLTGGWGVTNTTRLAWVNAEFDPWLYATVSSPDRPGGALQSTADAPVYWLRGTAHCNDYLTGNYAVNDDARAMFDGVAANMKQWADDFYKQHNITRPQ</sequence>
<dbReference type="SUPFAM" id="SSF53474">
    <property type="entry name" value="alpha/beta-Hydrolases"/>
    <property type="match status" value="1"/>
</dbReference>
<dbReference type="InterPro" id="IPR008758">
    <property type="entry name" value="Peptidase_S28"/>
</dbReference>
<evidence type="ECO:0000256" key="6">
    <source>
        <dbReference type="SAM" id="SignalP"/>
    </source>
</evidence>
<dbReference type="GeneID" id="30022449"/>
<dbReference type="Gene3D" id="3.40.50.1820">
    <property type="entry name" value="alpha/beta hydrolase"/>
    <property type="match status" value="2"/>
</dbReference>
<evidence type="ECO:0000256" key="5">
    <source>
        <dbReference type="ARBA" id="ARBA00023180"/>
    </source>
</evidence>
<dbReference type="Pfam" id="PF05577">
    <property type="entry name" value="Peptidase_S28"/>
    <property type="match status" value="1"/>
</dbReference>
<keyword evidence="3 6" id="KW-0732">Signal</keyword>
<protein>
    <submittedName>
        <fullName evidence="7">Peptidase S28</fullName>
    </submittedName>
</protein>
<proteinExistence type="inferred from homology"/>
<evidence type="ECO:0000313" key="8">
    <source>
        <dbReference type="Proteomes" id="UP000076744"/>
    </source>
</evidence>
<evidence type="ECO:0000256" key="4">
    <source>
        <dbReference type="ARBA" id="ARBA00022801"/>
    </source>
</evidence>
<comment type="caution">
    <text evidence="7">The sequence shown here is derived from an EMBL/GenBank/DDBJ whole genome shotgun (WGS) entry which is preliminary data.</text>
</comment>
<dbReference type="OrthoDB" id="1735038at2759"/>
<feature type="chain" id="PRO_5007892433" evidence="6">
    <location>
        <begin position="18"/>
        <end position="508"/>
    </location>
</feature>
<evidence type="ECO:0000256" key="2">
    <source>
        <dbReference type="ARBA" id="ARBA00022670"/>
    </source>
</evidence>
<keyword evidence="8" id="KW-1185">Reference proteome</keyword>
<evidence type="ECO:0000256" key="3">
    <source>
        <dbReference type="ARBA" id="ARBA00022729"/>
    </source>
</evidence>
<evidence type="ECO:0000313" key="7">
    <source>
        <dbReference type="EMBL" id="OAA60147.1"/>
    </source>
</evidence>
<dbReference type="GO" id="GO:0006508">
    <property type="term" value="P:proteolysis"/>
    <property type="evidence" value="ECO:0007669"/>
    <property type="project" value="UniProtKB-KW"/>
</dbReference>
<keyword evidence="5" id="KW-0325">Glycoprotein</keyword>
<dbReference type="EMBL" id="AZHB01000015">
    <property type="protein sequence ID" value="OAA60147.1"/>
    <property type="molecule type" value="Genomic_DNA"/>
</dbReference>
<reference evidence="7 8" key="1">
    <citation type="journal article" date="2016" name="Genome Biol. Evol.">
        <title>Divergent and convergent evolution of fungal pathogenicity.</title>
        <authorList>
            <person name="Shang Y."/>
            <person name="Xiao G."/>
            <person name="Zheng P."/>
            <person name="Cen K."/>
            <person name="Zhan S."/>
            <person name="Wang C."/>
        </authorList>
    </citation>
    <scope>NUCLEOTIDE SEQUENCE [LARGE SCALE GENOMIC DNA]</scope>
    <source>
        <strain evidence="7 8">ARSEF 2679</strain>
    </source>
</reference>
<dbReference type="PANTHER" id="PTHR11010">
    <property type="entry name" value="PROTEASE S28 PRO-X CARBOXYPEPTIDASE-RELATED"/>
    <property type="match status" value="1"/>
</dbReference>
<accession>A0A167T1C7</accession>
<gene>
    <name evidence="7" type="ORF">ISF_06157</name>
</gene>
<evidence type="ECO:0000256" key="1">
    <source>
        <dbReference type="ARBA" id="ARBA00011079"/>
    </source>
</evidence>
<dbReference type="AlphaFoldDB" id="A0A167T1C7"/>
<organism evidence="7 8">
    <name type="scientific">Cordyceps fumosorosea (strain ARSEF 2679)</name>
    <name type="common">Isaria fumosorosea</name>
    <dbReference type="NCBI Taxonomy" id="1081104"/>
    <lineage>
        <taxon>Eukaryota</taxon>
        <taxon>Fungi</taxon>
        <taxon>Dikarya</taxon>
        <taxon>Ascomycota</taxon>
        <taxon>Pezizomycotina</taxon>
        <taxon>Sordariomycetes</taxon>
        <taxon>Hypocreomycetidae</taxon>
        <taxon>Hypocreales</taxon>
        <taxon>Cordycipitaceae</taxon>
        <taxon>Cordyceps</taxon>
    </lineage>
</organism>